<name>A0A8K0T599_9HYPO</name>
<evidence type="ECO:0000256" key="5">
    <source>
        <dbReference type="ARBA" id="ARBA00012574"/>
    </source>
</evidence>
<accession>A0A8K0T599</accession>
<keyword evidence="9" id="KW-0378">Hydrolase</keyword>
<dbReference type="SUPFAM" id="SSF53092">
    <property type="entry name" value="Creatinase/prolidase N-terminal domain"/>
    <property type="match status" value="1"/>
</dbReference>
<evidence type="ECO:0000256" key="7">
    <source>
        <dbReference type="ARBA" id="ARBA00022670"/>
    </source>
</evidence>
<dbReference type="InterPro" id="IPR052433">
    <property type="entry name" value="X-Pro_dipept-like"/>
</dbReference>
<dbReference type="Gene3D" id="3.40.350.10">
    <property type="entry name" value="Creatinase/prolidase N-terminal domain"/>
    <property type="match status" value="1"/>
</dbReference>
<evidence type="ECO:0000313" key="14">
    <source>
        <dbReference type="EMBL" id="KAH7329561.1"/>
    </source>
</evidence>
<comment type="catalytic activity">
    <reaction evidence="1">
        <text>Release of any N-terminal amino acid, including proline, that is linked to proline, even from a dipeptide or tripeptide.</text>
        <dbReference type="EC" id="3.4.11.9"/>
    </reaction>
</comment>
<dbReference type="InterPro" id="IPR029149">
    <property type="entry name" value="Creatin/AminoP/Spt16_N"/>
</dbReference>
<dbReference type="SMART" id="SM01011">
    <property type="entry name" value="AMP_N"/>
    <property type="match status" value="1"/>
</dbReference>
<keyword evidence="15" id="KW-1185">Reference proteome</keyword>
<dbReference type="OrthoDB" id="10261878at2759"/>
<evidence type="ECO:0000256" key="9">
    <source>
        <dbReference type="ARBA" id="ARBA00022801"/>
    </source>
</evidence>
<evidence type="ECO:0000256" key="1">
    <source>
        <dbReference type="ARBA" id="ARBA00001424"/>
    </source>
</evidence>
<dbReference type="EC" id="3.4.11.9" evidence="5"/>
<keyword evidence="7" id="KW-0645">Protease</keyword>
<dbReference type="InterPro" id="IPR036005">
    <property type="entry name" value="Creatinase/aminopeptidase-like"/>
</dbReference>
<dbReference type="PANTHER" id="PTHR43226">
    <property type="entry name" value="XAA-PRO AMINOPEPTIDASE 3"/>
    <property type="match status" value="1"/>
</dbReference>
<keyword evidence="6 14" id="KW-0031">Aminopeptidase</keyword>
<dbReference type="EMBL" id="JAGPNK010000001">
    <property type="protein sequence ID" value="KAH7329561.1"/>
    <property type="molecule type" value="Genomic_DNA"/>
</dbReference>
<dbReference type="Pfam" id="PF00557">
    <property type="entry name" value="Peptidase_M24"/>
    <property type="match status" value="1"/>
</dbReference>
<dbReference type="InterPro" id="IPR007865">
    <property type="entry name" value="Aminopep_P_N"/>
</dbReference>
<dbReference type="SUPFAM" id="SSF55920">
    <property type="entry name" value="Creatinase/aminopeptidase"/>
    <property type="match status" value="1"/>
</dbReference>
<keyword evidence="10" id="KW-0482">Metalloprotease</keyword>
<dbReference type="PANTHER" id="PTHR43226:SF1">
    <property type="entry name" value="XAA-PRO DIPEPTIDASE"/>
    <property type="match status" value="1"/>
</dbReference>
<dbReference type="GO" id="GO:0070006">
    <property type="term" value="F:metalloaminopeptidase activity"/>
    <property type="evidence" value="ECO:0007669"/>
    <property type="project" value="InterPro"/>
</dbReference>
<dbReference type="Proteomes" id="UP000813444">
    <property type="component" value="Unassembled WGS sequence"/>
</dbReference>
<dbReference type="CDD" id="cd01087">
    <property type="entry name" value="Prolidase"/>
    <property type="match status" value="1"/>
</dbReference>
<comment type="caution">
    <text evidence="14">The sequence shown here is derived from an EMBL/GenBank/DDBJ whole genome shotgun (WGS) entry which is preliminary data.</text>
</comment>
<evidence type="ECO:0000256" key="2">
    <source>
        <dbReference type="ARBA" id="ARBA00001936"/>
    </source>
</evidence>
<dbReference type="InterPro" id="IPR000994">
    <property type="entry name" value="Pept_M24"/>
</dbReference>
<keyword evidence="11" id="KW-0464">Manganese</keyword>
<dbReference type="FunFam" id="3.90.230.10:FF:000002">
    <property type="entry name" value="Xaa-Pro aminopeptidase 3"/>
    <property type="match status" value="1"/>
</dbReference>
<comment type="similarity">
    <text evidence="4">Belongs to the peptidase M24B family.</text>
</comment>
<evidence type="ECO:0000256" key="6">
    <source>
        <dbReference type="ARBA" id="ARBA00022438"/>
    </source>
</evidence>
<comment type="function">
    <text evidence="3">Catalyzes the removal of a penultimate prolyl residue from the N-termini of peptides.</text>
</comment>
<evidence type="ECO:0000256" key="11">
    <source>
        <dbReference type="ARBA" id="ARBA00023211"/>
    </source>
</evidence>
<sequence length="465" mass="52041">MAVAEDYETVLQGKYPAKAHVKRVIELIRDKVPNADGILYLEGRMTKMLEDNDSPEHFRQRRYFYYVTGCNLPDCYFTYDFKTSKSILFIPPIDPDDVIWSGLPMSPEQALEQYDVDEVKFTGDVNPTLAHLGTANPKGTVYAIANQVSDFVTFIEFENKDFTILKDTIEVARAIKDDFEVAMIRKANNISGHAHKAVFEKASRAKNEAELEAAFLEVCVSNQAKEMAYHPIVAGGRAAATLHYVPNNASLQGKLNLLLDAGAEWNNYASDITRTFPISGKFSKESREIYDIVLKMQNDSIDMIKEGVNWDDVHLLAHRIAIDGLLALGILKGDKDEILVNRTSVAFFPHGLGHYLGMDTHDCGGDPNYSDPDKMFRYLRKRGPLPAGSVITVEPGIYFCNFIIEPYLKDPSHSKYIDASVLDKYWDVGGVRIEDNVLVTKTGYDNLTTVLKEANELEALMAAAA</sequence>
<evidence type="ECO:0000256" key="12">
    <source>
        <dbReference type="ARBA" id="ARBA00030849"/>
    </source>
</evidence>
<evidence type="ECO:0000256" key="4">
    <source>
        <dbReference type="ARBA" id="ARBA00008766"/>
    </source>
</evidence>
<dbReference type="Pfam" id="PF05195">
    <property type="entry name" value="AMP_N"/>
    <property type="match status" value="1"/>
</dbReference>
<comment type="cofactor">
    <cofactor evidence="2">
        <name>Mn(2+)</name>
        <dbReference type="ChEBI" id="CHEBI:29035"/>
    </cofactor>
</comment>
<gene>
    <name evidence="14" type="ORF">B0I35DRAFT_474146</name>
</gene>
<evidence type="ECO:0000256" key="10">
    <source>
        <dbReference type="ARBA" id="ARBA00023049"/>
    </source>
</evidence>
<dbReference type="GO" id="GO:0030145">
    <property type="term" value="F:manganese ion binding"/>
    <property type="evidence" value="ECO:0007669"/>
    <property type="project" value="InterPro"/>
</dbReference>
<proteinExistence type="inferred from homology"/>
<evidence type="ECO:0000256" key="3">
    <source>
        <dbReference type="ARBA" id="ARBA00002443"/>
    </source>
</evidence>
<feature type="domain" description="Aminopeptidase P N-terminal" evidence="13">
    <location>
        <begin position="15"/>
        <end position="150"/>
    </location>
</feature>
<evidence type="ECO:0000256" key="8">
    <source>
        <dbReference type="ARBA" id="ARBA00022723"/>
    </source>
</evidence>
<evidence type="ECO:0000259" key="13">
    <source>
        <dbReference type="SMART" id="SM01011"/>
    </source>
</evidence>
<protein>
    <recommendedName>
        <fullName evidence="5">Xaa-Pro aminopeptidase</fullName>
        <ecNumber evidence="5">3.4.11.9</ecNumber>
    </recommendedName>
    <alternativeName>
        <fullName evidence="12">Aminoacylproline aminopeptidase</fullName>
    </alternativeName>
</protein>
<dbReference type="GO" id="GO:0006508">
    <property type="term" value="P:proteolysis"/>
    <property type="evidence" value="ECO:0007669"/>
    <property type="project" value="UniProtKB-KW"/>
</dbReference>
<organism evidence="14 15">
    <name type="scientific">Stachybotrys elegans</name>
    <dbReference type="NCBI Taxonomy" id="80388"/>
    <lineage>
        <taxon>Eukaryota</taxon>
        <taxon>Fungi</taxon>
        <taxon>Dikarya</taxon>
        <taxon>Ascomycota</taxon>
        <taxon>Pezizomycotina</taxon>
        <taxon>Sordariomycetes</taxon>
        <taxon>Hypocreomycetidae</taxon>
        <taxon>Hypocreales</taxon>
        <taxon>Stachybotryaceae</taxon>
        <taxon>Stachybotrys</taxon>
    </lineage>
</organism>
<evidence type="ECO:0000313" key="15">
    <source>
        <dbReference type="Proteomes" id="UP000813444"/>
    </source>
</evidence>
<dbReference type="AlphaFoldDB" id="A0A8K0T599"/>
<dbReference type="Gene3D" id="3.90.230.10">
    <property type="entry name" value="Creatinase/methionine aminopeptidase superfamily"/>
    <property type="match status" value="1"/>
</dbReference>
<keyword evidence="8" id="KW-0479">Metal-binding</keyword>
<reference evidence="14" key="1">
    <citation type="journal article" date="2021" name="Nat. Commun.">
        <title>Genetic determinants of endophytism in the Arabidopsis root mycobiome.</title>
        <authorList>
            <person name="Mesny F."/>
            <person name="Miyauchi S."/>
            <person name="Thiergart T."/>
            <person name="Pickel B."/>
            <person name="Atanasova L."/>
            <person name="Karlsson M."/>
            <person name="Huettel B."/>
            <person name="Barry K.W."/>
            <person name="Haridas S."/>
            <person name="Chen C."/>
            <person name="Bauer D."/>
            <person name="Andreopoulos W."/>
            <person name="Pangilinan J."/>
            <person name="LaButti K."/>
            <person name="Riley R."/>
            <person name="Lipzen A."/>
            <person name="Clum A."/>
            <person name="Drula E."/>
            <person name="Henrissat B."/>
            <person name="Kohler A."/>
            <person name="Grigoriev I.V."/>
            <person name="Martin F.M."/>
            <person name="Hacquard S."/>
        </authorList>
    </citation>
    <scope>NUCLEOTIDE SEQUENCE</scope>
    <source>
        <strain evidence="14">MPI-CAGE-CH-0235</strain>
    </source>
</reference>